<evidence type="ECO:0000256" key="2">
    <source>
        <dbReference type="ARBA" id="ARBA00010510"/>
    </source>
</evidence>
<evidence type="ECO:0000313" key="10">
    <source>
        <dbReference type="EMBL" id="CAK1586713.1"/>
    </source>
</evidence>
<dbReference type="Gene3D" id="2.40.160.10">
    <property type="entry name" value="Porin"/>
    <property type="match status" value="1"/>
</dbReference>
<dbReference type="Proteomes" id="UP001314205">
    <property type="component" value="Unassembled WGS sequence"/>
</dbReference>
<evidence type="ECO:0000256" key="5">
    <source>
        <dbReference type="ARBA" id="ARBA00022692"/>
    </source>
</evidence>
<comment type="similarity">
    <text evidence="2">Belongs to the Tom40 family.</text>
</comment>
<dbReference type="Pfam" id="PF01459">
    <property type="entry name" value="Porin_3"/>
    <property type="match status" value="1"/>
</dbReference>
<evidence type="ECO:0000256" key="9">
    <source>
        <dbReference type="ARBA" id="ARBA00023136"/>
    </source>
</evidence>
<dbReference type="GO" id="GO:0005741">
    <property type="term" value="C:mitochondrial outer membrane"/>
    <property type="evidence" value="ECO:0007669"/>
    <property type="project" value="UniProtKB-SubCell"/>
</dbReference>
<evidence type="ECO:0000256" key="3">
    <source>
        <dbReference type="ARBA" id="ARBA00022448"/>
    </source>
</evidence>
<reference evidence="10 11" key="1">
    <citation type="submission" date="2023-11" db="EMBL/GenBank/DDBJ databases">
        <authorList>
            <person name="Hedman E."/>
            <person name="Englund M."/>
            <person name="Stromberg M."/>
            <person name="Nyberg Akerstrom W."/>
            <person name="Nylinder S."/>
            <person name="Jareborg N."/>
            <person name="Kallberg Y."/>
            <person name="Kronander E."/>
        </authorList>
    </citation>
    <scope>NUCLEOTIDE SEQUENCE [LARGE SCALE GENOMIC DNA]</scope>
</reference>
<comment type="subcellular location">
    <subcellularLocation>
        <location evidence="1">Mitochondrion outer membrane</location>
        <topology evidence="1">Multi-pass membrane protein</topology>
    </subcellularLocation>
</comment>
<name>A0AAV1KVG6_9NEOP</name>
<keyword evidence="5" id="KW-0812">Transmembrane</keyword>
<keyword evidence="9" id="KW-0472">Membrane</keyword>
<sequence length="321" mass="36772">MDINEDMIKTEVSNFVSSLQRLLPKKKDIIVFEPIKTKLSRLSDIHTEAKNVFPKCFVGTKLVILRQIMDKVKLVQQYNYGKTKENYHSYKQYLNNEMETKLINDGLLLDSTGSATATYKENIEGAYQVRLTSKIKDLISSETEVEIEREGDKSINSFSFRMNDMDPKTLKTVTQCMYQVHPDFCVGTELGFKPLSYPVLPELSISARYSKPNFTLSSTISKVGFQVCLFKKFAKDLRIATIINEGHRARVTVGLALHKSYENGSELKMFVDTQRCGGFTFQKDVYFRESPNEIRVLRLVASTLIDGQRRVRLGFGFNLDF</sequence>
<evidence type="ECO:0000256" key="7">
    <source>
        <dbReference type="ARBA" id="ARBA00022927"/>
    </source>
</evidence>
<comment type="caution">
    <text evidence="10">The sequence shown here is derived from an EMBL/GenBank/DDBJ whole genome shotgun (WGS) entry which is preliminary data.</text>
</comment>
<dbReference type="GO" id="GO:0030150">
    <property type="term" value="P:protein import into mitochondrial matrix"/>
    <property type="evidence" value="ECO:0007669"/>
    <property type="project" value="InterPro"/>
</dbReference>
<dbReference type="PANTHER" id="PTHR10802">
    <property type="entry name" value="MITOCHONDRIAL IMPORT RECEPTOR SUBUNIT TOM40"/>
    <property type="match status" value="1"/>
</dbReference>
<protein>
    <submittedName>
        <fullName evidence="10">Uncharacterized protein</fullName>
    </submittedName>
</protein>
<evidence type="ECO:0000313" key="11">
    <source>
        <dbReference type="Proteomes" id="UP001314205"/>
    </source>
</evidence>
<evidence type="ECO:0000256" key="1">
    <source>
        <dbReference type="ARBA" id="ARBA00004374"/>
    </source>
</evidence>
<keyword evidence="7" id="KW-0653">Protein transport</keyword>
<dbReference type="InterPro" id="IPR027246">
    <property type="entry name" value="Porin_Euk/Tom40"/>
</dbReference>
<organism evidence="10 11">
    <name type="scientific">Parnassius mnemosyne</name>
    <name type="common">clouded apollo</name>
    <dbReference type="NCBI Taxonomy" id="213953"/>
    <lineage>
        <taxon>Eukaryota</taxon>
        <taxon>Metazoa</taxon>
        <taxon>Ecdysozoa</taxon>
        <taxon>Arthropoda</taxon>
        <taxon>Hexapoda</taxon>
        <taxon>Insecta</taxon>
        <taxon>Pterygota</taxon>
        <taxon>Neoptera</taxon>
        <taxon>Endopterygota</taxon>
        <taxon>Lepidoptera</taxon>
        <taxon>Glossata</taxon>
        <taxon>Ditrysia</taxon>
        <taxon>Papilionoidea</taxon>
        <taxon>Papilionidae</taxon>
        <taxon>Parnassiinae</taxon>
        <taxon>Parnassini</taxon>
        <taxon>Parnassius</taxon>
        <taxon>Driopa</taxon>
    </lineage>
</organism>
<dbReference type="InterPro" id="IPR037930">
    <property type="entry name" value="Tom40"/>
</dbReference>
<keyword evidence="6" id="KW-1000">Mitochondrion outer membrane</keyword>
<proteinExistence type="inferred from homology"/>
<keyword evidence="3" id="KW-0813">Transport</keyword>
<gene>
    <name evidence="10" type="ORF">PARMNEM_LOCUS7622</name>
</gene>
<evidence type="ECO:0000256" key="4">
    <source>
        <dbReference type="ARBA" id="ARBA00022452"/>
    </source>
</evidence>
<evidence type="ECO:0000256" key="6">
    <source>
        <dbReference type="ARBA" id="ARBA00022787"/>
    </source>
</evidence>
<dbReference type="InterPro" id="IPR023614">
    <property type="entry name" value="Porin_dom_sf"/>
</dbReference>
<accession>A0AAV1KVG6</accession>
<evidence type="ECO:0000256" key="8">
    <source>
        <dbReference type="ARBA" id="ARBA00023128"/>
    </source>
</evidence>
<dbReference type="AlphaFoldDB" id="A0AAV1KVG6"/>
<keyword evidence="8" id="KW-0496">Mitochondrion</keyword>
<keyword evidence="4" id="KW-1134">Transmembrane beta strand</keyword>
<dbReference type="EMBL" id="CAVLGL010000081">
    <property type="protein sequence ID" value="CAK1586713.1"/>
    <property type="molecule type" value="Genomic_DNA"/>
</dbReference>
<dbReference type="GO" id="GO:0008320">
    <property type="term" value="F:protein transmembrane transporter activity"/>
    <property type="evidence" value="ECO:0007669"/>
    <property type="project" value="InterPro"/>
</dbReference>
<keyword evidence="11" id="KW-1185">Reference proteome</keyword>